<dbReference type="EMBL" id="WTPX01000009">
    <property type="protein sequence ID" value="NNJ24457.1"/>
    <property type="molecule type" value="Genomic_DNA"/>
</dbReference>
<organism evidence="2 3">
    <name type="scientific">Alienimonas chondri</name>
    <dbReference type="NCBI Taxonomy" id="2681879"/>
    <lineage>
        <taxon>Bacteria</taxon>
        <taxon>Pseudomonadati</taxon>
        <taxon>Planctomycetota</taxon>
        <taxon>Planctomycetia</taxon>
        <taxon>Planctomycetales</taxon>
        <taxon>Planctomycetaceae</taxon>
        <taxon>Alienimonas</taxon>
    </lineage>
</organism>
<evidence type="ECO:0000256" key="1">
    <source>
        <dbReference type="SAM" id="MobiDB-lite"/>
    </source>
</evidence>
<name>A0ABX1V982_9PLAN</name>
<comment type="caution">
    <text evidence="2">The sequence shown here is derived from an EMBL/GenBank/DDBJ whole genome shotgun (WGS) entry which is preliminary data.</text>
</comment>
<gene>
    <name evidence="2" type="ORF">LzC2_05140</name>
</gene>
<keyword evidence="3" id="KW-1185">Reference proteome</keyword>
<evidence type="ECO:0000313" key="3">
    <source>
        <dbReference type="Proteomes" id="UP000609651"/>
    </source>
</evidence>
<sequence length="71" mass="8040">MSAAVLDAPRPTPAGPSQFPGEETIAEVDFVTEMKLRTWARQRYCNAGAREPDWHPVILDEMRRIDGEVWA</sequence>
<reference evidence="2 3" key="1">
    <citation type="journal article" date="2020" name="Syst. Appl. Microbiol.">
        <title>Alienimonas chondri sp. nov., a novel planctomycete isolated from the biofilm of the red alga Chondrus crispus.</title>
        <authorList>
            <person name="Vitorino I."/>
            <person name="Albuquerque L."/>
            <person name="Wiegand S."/>
            <person name="Kallscheuer N."/>
            <person name="da Costa M.S."/>
            <person name="Lobo-da-Cunha A."/>
            <person name="Jogler C."/>
            <person name="Lage O.M."/>
        </authorList>
    </citation>
    <scope>NUCLEOTIDE SEQUENCE [LARGE SCALE GENOMIC DNA]</scope>
    <source>
        <strain evidence="2 3">LzC2</strain>
    </source>
</reference>
<feature type="region of interest" description="Disordered" evidence="1">
    <location>
        <begin position="1"/>
        <end position="23"/>
    </location>
</feature>
<accession>A0ABX1V982</accession>
<evidence type="ECO:0000313" key="2">
    <source>
        <dbReference type="EMBL" id="NNJ24457.1"/>
    </source>
</evidence>
<dbReference type="Proteomes" id="UP000609651">
    <property type="component" value="Unassembled WGS sequence"/>
</dbReference>
<protein>
    <submittedName>
        <fullName evidence="2">Uncharacterized protein</fullName>
    </submittedName>
</protein>
<dbReference type="RefSeq" id="WP_171183401.1">
    <property type="nucleotide sequence ID" value="NZ_WTPX01000009.1"/>
</dbReference>
<proteinExistence type="predicted"/>